<evidence type="ECO:0000256" key="5">
    <source>
        <dbReference type="SAM" id="Phobius"/>
    </source>
</evidence>
<comment type="subcellular location">
    <subcellularLocation>
        <location evidence="1">Membrane</location>
        <topology evidence="1">Multi-pass membrane protein</topology>
    </subcellularLocation>
</comment>
<protein>
    <submittedName>
        <fullName evidence="6">Voltage gated chloride channel</fullName>
    </submittedName>
</protein>
<keyword evidence="7" id="KW-1185">Reference proteome</keyword>
<keyword evidence="3 5" id="KW-1133">Transmembrane helix</keyword>
<feature type="transmembrane region" description="Helical" evidence="5">
    <location>
        <begin position="130"/>
        <end position="157"/>
    </location>
</feature>
<evidence type="ECO:0000313" key="7">
    <source>
        <dbReference type="Proteomes" id="UP000245695"/>
    </source>
</evidence>
<dbReference type="EMBL" id="LN650648">
    <property type="protein sequence ID" value="CEI73205.1"/>
    <property type="molecule type" value="Genomic_DNA"/>
</dbReference>
<proteinExistence type="predicted"/>
<sequence length="172" mass="19046">MYYKKMGSVLNKILKPLDDYKVIKAVLGGGLLAILGITIPYIFFSGEHELKDIILNWKSLGLAWLLIICFFKLLATELCISTGWIGGHLFPIMFSGITMGFAISIIFGVDPVFSACVVATTFLSAIMENYIVAIFLLVLFFPINLAIFIIISAILGVELIKKYNSTQNNLLN</sequence>
<dbReference type="InterPro" id="IPR001807">
    <property type="entry name" value="ClC"/>
</dbReference>
<gene>
    <name evidence="6" type="ORF">FRIFI_1672</name>
</gene>
<dbReference type="Pfam" id="PF00654">
    <property type="entry name" value="Voltage_CLC"/>
    <property type="match status" value="1"/>
</dbReference>
<feature type="transmembrane region" description="Helical" evidence="5">
    <location>
        <begin position="21"/>
        <end position="43"/>
    </location>
</feature>
<dbReference type="Proteomes" id="UP000245695">
    <property type="component" value="Chromosome 1"/>
</dbReference>
<evidence type="ECO:0000256" key="1">
    <source>
        <dbReference type="ARBA" id="ARBA00004141"/>
    </source>
</evidence>
<dbReference type="PANTHER" id="PTHR43427">
    <property type="entry name" value="CHLORIDE CHANNEL PROTEIN CLC-E"/>
    <property type="match status" value="1"/>
</dbReference>
<dbReference type="KEGG" id="rhom:FRIFI_1672"/>
<dbReference type="PANTHER" id="PTHR43427:SF12">
    <property type="entry name" value="CHLORIDE TRANSPORTER"/>
    <property type="match status" value="1"/>
</dbReference>
<feature type="transmembrane region" description="Helical" evidence="5">
    <location>
        <begin position="63"/>
        <end position="85"/>
    </location>
</feature>
<keyword evidence="4 5" id="KW-0472">Membrane</keyword>
<evidence type="ECO:0000256" key="3">
    <source>
        <dbReference type="ARBA" id="ARBA00022989"/>
    </source>
</evidence>
<dbReference type="Gene3D" id="1.10.3080.10">
    <property type="entry name" value="Clc chloride channel"/>
    <property type="match status" value="1"/>
</dbReference>
<organism evidence="6 7">
    <name type="scientific">Romboutsia hominis</name>
    <dbReference type="NCBI Taxonomy" id="1507512"/>
    <lineage>
        <taxon>Bacteria</taxon>
        <taxon>Bacillati</taxon>
        <taxon>Bacillota</taxon>
        <taxon>Clostridia</taxon>
        <taxon>Peptostreptococcales</taxon>
        <taxon>Peptostreptococcaceae</taxon>
        <taxon>Romboutsia</taxon>
    </lineage>
</organism>
<feature type="transmembrane region" description="Helical" evidence="5">
    <location>
        <begin position="97"/>
        <end position="124"/>
    </location>
</feature>
<keyword evidence="2 5" id="KW-0812">Transmembrane</keyword>
<dbReference type="SUPFAM" id="SSF81340">
    <property type="entry name" value="Clc chloride channel"/>
    <property type="match status" value="1"/>
</dbReference>
<name>A0A2P2BS46_9FIRM</name>
<accession>A0A2P2BS46</accession>
<evidence type="ECO:0000256" key="2">
    <source>
        <dbReference type="ARBA" id="ARBA00022692"/>
    </source>
</evidence>
<reference evidence="6 7" key="1">
    <citation type="submission" date="2014-09" db="EMBL/GenBank/DDBJ databases">
        <authorList>
            <person name="Hornung B.V."/>
        </authorList>
    </citation>
    <scope>NUCLEOTIDE SEQUENCE [LARGE SCALE GENOMIC DNA]</scope>
    <source>
        <strain evidence="6 7">FRIFI</strain>
    </source>
</reference>
<evidence type="ECO:0000313" key="6">
    <source>
        <dbReference type="EMBL" id="CEI73205.1"/>
    </source>
</evidence>
<dbReference type="InterPro" id="IPR014743">
    <property type="entry name" value="Cl-channel_core"/>
</dbReference>
<dbReference type="AlphaFoldDB" id="A0A2P2BS46"/>
<evidence type="ECO:0000256" key="4">
    <source>
        <dbReference type="ARBA" id="ARBA00023136"/>
    </source>
</evidence>
<dbReference type="GO" id="GO:0015108">
    <property type="term" value="F:chloride transmembrane transporter activity"/>
    <property type="evidence" value="ECO:0007669"/>
    <property type="project" value="InterPro"/>
</dbReference>
<dbReference type="InterPro" id="IPR050368">
    <property type="entry name" value="ClC-type_chloride_channel"/>
</dbReference>
<dbReference type="GO" id="GO:0016020">
    <property type="term" value="C:membrane"/>
    <property type="evidence" value="ECO:0007669"/>
    <property type="project" value="UniProtKB-SubCell"/>
</dbReference>